<dbReference type="Proteomes" id="UP000005519">
    <property type="component" value="Unassembled WGS sequence"/>
</dbReference>
<comment type="caution">
    <text evidence="1">The sequence shown here is derived from an EMBL/GenBank/DDBJ whole genome shotgun (WGS) entry which is preliminary data.</text>
</comment>
<evidence type="ECO:0000313" key="1">
    <source>
        <dbReference type="EMBL" id="EEX49964.1"/>
    </source>
</evidence>
<dbReference type="STRING" id="667128.HMPREF0621_1487"/>
<reference evidence="1 2" key="1">
    <citation type="submission" date="2009-10" db="EMBL/GenBank/DDBJ databases">
        <authorList>
            <person name="Muzny D."/>
            <person name="Qin X."/>
            <person name="Deng J."/>
            <person name="Jiang H."/>
            <person name="Liu Y."/>
            <person name="Qu J."/>
            <person name="Song X.-Z."/>
            <person name="Zhang L."/>
            <person name="Thornton R."/>
            <person name="Coyle M."/>
            <person name="Francisco L."/>
            <person name="Jackson L."/>
            <person name="Javaid M."/>
            <person name="Korchina V."/>
            <person name="Kovar C."/>
            <person name="Mata R."/>
            <person name="Mathew T."/>
            <person name="Ngo R."/>
            <person name="Nguyen L."/>
            <person name="Nguyen N."/>
            <person name="Okwuonu G."/>
            <person name="Ongeri F."/>
            <person name="Pham C."/>
            <person name="Simmons D."/>
            <person name="Wilczek-Boney K."/>
            <person name="Hale W."/>
            <person name="Jakkamsetti A."/>
            <person name="Pham P."/>
            <person name="Ruth R."/>
            <person name="San Lucas F."/>
            <person name="Warren J."/>
            <person name="Zhang J."/>
            <person name="Zhao Z."/>
            <person name="Zhou C."/>
            <person name="Zhu D."/>
            <person name="Lee S."/>
            <person name="Bess C."/>
            <person name="Blankenburg K."/>
            <person name="Forbes L."/>
            <person name="Fu Q."/>
            <person name="Gubbala S."/>
            <person name="Hirani K."/>
            <person name="Jayaseelan J.C."/>
            <person name="Lara F."/>
            <person name="Munidasa M."/>
            <person name="Palculict T."/>
            <person name="Patil S."/>
            <person name="Pu L.-L."/>
            <person name="Saada N."/>
            <person name="Tang L."/>
            <person name="Weissenberger G."/>
            <person name="Zhu Y."/>
            <person name="Hemphill L."/>
            <person name="Shang Y."/>
            <person name="Youmans B."/>
            <person name="Ayvaz T."/>
            <person name="Ross M."/>
            <person name="Santibanez J."/>
            <person name="Aqrawi P."/>
            <person name="Gross S."/>
            <person name="Joshi V."/>
            <person name="Fowler G."/>
            <person name="Nazareth L."/>
            <person name="Reid J."/>
            <person name="Worley K."/>
            <person name="Petrosino J."/>
            <person name="Highlander S."/>
            <person name="Gibbs R."/>
        </authorList>
    </citation>
    <scope>NUCLEOTIDE SEQUENCE [LARGE SCALE GENOMIC DNA]</scope>
    <source>
        <strain evidence="1 2">ATCC 43325</strain>
    </source>
</reference>
<proteinExistence type="predicted"/>
<protein>
    <submittedName>
        <fullName evidence="1">Uncharacterized protein</fullName>
    </submittedName>
</protein>
<organism evidence="1 2">
    <name type="scientific">Pasteurella dagmatis ATCC 43325</name>
    <dbReference type="NCBI Taxonomy" id="667128"/>
    <lineage>
        <taxon>Bacteria</taxon>
        <taxon>Pseudomonadati</taxon>
        <taxon>Pseudomonadota</taxon>
        <taxon>Gammaproteobacteria</taxon>
        <taxon>Pasteurellales</taxon>
        <taxon>Pasteurellaceae</taxon>
        <taxon>Pasteurella</taxon>
    </lineage>
</organism>
<dbReference type="HOGENOM" id="CLU_3255388_0_0_6"/>
<sequence>MIYQFAFLFKRELSKNMICRKTDGVKIHKKTTALCQPKVRSF</sequence>
<evidence type="ECO:0000313" key="2">
    <source>
        <dbReference type="Proteomes" id="UP000005519"/>
    </source>
</evidence>
<dbReference type="EMBL" id="ACZR01000014">
    <property type="protein sequence ID" value="EEX49964.1"/>
    <property type="molecule type" value="Genomic_DNA"/>
</dbReference>
<accession>C9PR63</accession>
<name>C9PR63_9PAST</name>
<dbReference type="AlphaFoldDB" id="C9PR63"/>
<keyword evidence="2" id="KW-1185">Reference proteome</keyword>
<gene>
    <name evidence="1" type="ORF">HMPREF0621_1487</name>
</gene>